<evidence type="ECO:0000256" key="6">
    <source>
        <dbReference type="SAM" id="Phobius"/>
    </source>
</evidence>
<dbReference type="InterPro" id="IPR016439">
    <property type="entry name" value="Lag1/Lac1-like"/>
</dbReference>
<dbReference type="Pfam" id="PF03798">
    <property type="entry name" value="TRAM_LAG1_CLN8"/>
    <property type="match status" value="1"/>
</dbReference>
<feature type="transmembrane region" description="Helical" evidence="6">
    <location>
        <begin position="15"/>
        <end position="35"/>
    </location>
</feature>
<feature type="transmembrane region" description="Helical" evidence="6">
    <location>
        <begin position="98"/>
        <end position="119"/>
    </location>
</feature>
<keyword evidence="3 6" id="KW-1133">Transmembrane helix</keyword>
<evidence type="ECO:0000256" key="3">
    <source>
        <dbReference type="ARBA" id="ARBA00022989"/>
    </source>
</evidence>
<evidence type="ECO:0000313" key="9">
    <source>
        <dbReference type="Proteomes" id="UP000014680"/>
    </source>
</evidence>
<keyword evidence="4 5" id="KW-0472">Membrane</keyword>
<feature type="transmembrane region" description="Helical" evidence="6">
    <location>
        <begin position="279"/>
        <end position="299"/>
    </location>
</feature>
<feature type="transmembrane region" description="Helical" evidence="6">
    <location>
        <begin position="231"/>
        <end position="250"/>
    </location>
</feature>
<dbReference type="SMART" id="SM00724">
    <property type="entry name" value="TLC"/>
    <property type="match status" value="1"/>
</dbReference>
<sequence>MKSIPKVNGVFDHSFVLQLFILFPFVALCVPSTFFRSDEYSDYVPSLLDLLPTVFFVLIISGLREVLANNLFMKLGEKFIPHKAEWTEDFRNFRVERFGLTLFKTVYYFIVTPIGFYLFRNEDWMPQALFGQGKSDLNLLWENFPYMEPVKYIAFYYSFELGYHLHSLIYHMFIVPPRNDFYETLLHHLVTVMLIFLSYFNNCARIGVLVMILHDIVDAIMYAGKALNDVANDYVVVTAFSGVLVSYARFRLWVLPRYIIPAAINAGNYIPKDASCGKLIWIVCVMMLVALFGLHVYWFSLILDMVKKLVCKEGIVDPHATKKAVIAQ</sequence>
<accession>A0A0A1U3G7</accession>
<keyword evidence="9" id="KW-1185">Reference proteome</keyword>
<dbReference type="PROSITE" id="PS50922">
    <property type="entry name" value="TLC"/>
    <property type="match status" value="1"/>
</dbReference>
<dbReference type="OMA" id="GYPHIPL"/>
<evidence type="ECO:0000256" key="2">
    <source>
        <dbReference type="ARBA" id="ARBA00022692"/>
    </source>
</evidence>
<comment type="subcellular location">
    <subcellularLocation>
        <location evidence="1">Membrane</location>
        <topology evidence="1">Multi-pass membrane protein</topology>
    </subcellularLocation>
</comment>
<dbReference type="GO" id="GO:0050291">
    <property type="term" value="F:sphingosine N-acyltransferase activity"/>
    <property type="evidence" value="ECO:0007669"/>
    <property type="project" value="InterPro"/>
</dbReference>
<dbReference type="PANTHER" id="PTHR12560:SF0">
    <property type="entry name" value="LD18904P"/>
    <property type="match status" value="1"/>
</dbReference>
<dbReference type="PANTHER" id="PTHR12560">
    <property type="entry name" value="LONGEVITY ASSURANCE FACTOR 1 LAG1"/>
    <property type="match status" value="1"/>
</dbReference>
<dbReference type="EMBL" id="KB206707">
    <property type="protein sequence ID" value="ELP88697.1"/>
    <property type="molecule type" value="Genomic_DNA"/>
</dbReference>
<evidence type="ECO:0000313" key="8">
    <source>
        <dbReference type="EMBL" id="ELP88697.1"/>
    </source>
</evidence>
<reference evidence="8 9" key="1">
    <citation type="submission" date="2012-10" db="EMBL/GenBank/DDBJ databases">
        <authorList>
            <person name="Zafar N."/>
            <person name="Inman J."/>
            <person name="Hall N."/>
            <person name="Lorenzi H."/>
            <person name="Caler E."/>
        </authorList>
    </citation>
    <scope>NUCLEOTIDE SEQUENCE [LARGE SCALE GENOMIC DNA]</scope>
    <source>
        <strain evidence="8 9">IP1</strain>
    </source>
</reference>
<dbReference type="GO" id="GO:0046513">
    <property type="term" value="P:ceramide biosynthetic process"/>
    <property type="evidence" value="ECO:0007669"/>
    <property type="project" value="InterPro"/>
</dbReference>
<gene>
    <name evidence="8" type="ORF">EIN_194360</name>
</gene>
<keyword evidence="2 5" id="KW-0812">Transmembrane</keyword>
<dbReference type="GeneID" id="14887678"/>
<evidence type="ECO:0000259" key="7">
    <source>
        <dbReference type="PROSITE" id="PS50922"/>
    </source>
</evidence>
<dbReference type="InterPro" id="IPR006634">
    <property type="entry name" value="TLC-dom"/>
</dbReference>
<feature type="domain" description="TLC" evidence="7">
    <location>
        <begin position="96"/>
        <end position="311"/>
    </location>
</feature>
<dbReference type="Proteomes" id="UP000014680">
    <property type="component" value="Unassembled WGS sequence"/>
</dbReference>
<dbReference type="KEGG" id="eiv:EIN_194360"/>
<dbReference type="GO" id="GO:0016020">
    <property type="term" value="C:membrane"/>
    <property type="evidence" value="ECO:0007669"/>
    <property type="project" value="UniProtKB-SubCell"/>
</dbReference>
<dbReference type="AlphaFoldDB" id="A0A0A1U3G7"/>
<evidence type="ECO:0000256" key="4">
    <source>
        <dbReference type="ARBA" id="ARBA00023136"/>
    </source>
</evidence>
<evidence type="ECO:0000256" key="5">
    <source>
        <dbReference type="PROSITE-ProRule" id="PRU00205"/>
    </source>
</evidence>
<evidence type="ECO:0000256" key="1">
    <source>
        <dbReference type="ARBA" id="ARBA00004141"/>
    </source>
</evidence>
<dbReference type="VEuPathDB" id="AmoebaDB:EIN_194360"/>
<name>A0A0A1U3G7_ENTIV</name>
<dbReference type="OrthoDB" id="537032at2759"/>
<dbReference type="RefSeq" id="XP_004255468.1">
    <property type="nucleotide sequence ID" value="XM_004255420.1"/>
</dbReference>
<feature type="transmembrane region" description="Helical" evidence="6">
    <location>
        <begin position="47"/>
        <end position="67"/>
    </location>
</feature>
<proteinExistence type="predicted"/>
<protein>
    <submittedName>
        <fullName evidence="8">Protein ASC1, putative</fullName>
    </submittedName>
</protein>
<organism evidence="8 9">
    <name type="scientific">Entamoeba invadens IP1</name>
    <dbReference type="NCBI Taxonomy" id="370355"/>
    <lineage>
        <taxon>Eukaryota</taxon>
        <taxon>Amoebozoa</taxon>
        <taxon>Evosea</taxon>
        <taxon>Archamoebae</taxon>
        <taxon>Mastigamoebida</taxon>
        <taxon>Entamoebidae</taxon>
        <taxon>Entamoeba</taxon>
    </lineage>
</organism>